<dbReference type="PANTHER" id="PTHR31891">
    <property type="entry name" value="FORMAMIDASE C869.04-RELATED"/>
    <property type="match status" value="1"/>
</dbReference>
<organism evidence="2 3">
    <name type="scientific">Streptomyces longispororuber</name>
    <dbReference type="NCBI Taxonomy" id="68230"/>
    <lineage>
        <taxon>Bacteria</taxon>
        <taxon>Bacillati</taxon>
        <taxon>Actinomycetota</taxon>
        <taxon>Actinomycetes</taxon>
        <taxon>Kitasatosporales</taxon>
        <taxon>Streptomycetaceae</taxon>
        <taxon>Streptomyces</taxon>
    </lineage>
</organism>
<dbReference type="RefSeq" id="WP_229925289.1">
    <property type="nucleotide sequence ID" value="NZ_BNBT01000004.1"/>
</dbReference>
<dbReference type="EMBL" id="BNBT01000004">
    <property type="protein sequence ID" value="GHE38517.1"/>
    <property type="molecule type" value="Genomic_DNA"/>
</dbReference>
<sequence length="361" mass="39201">MSDPRLLTVRPEPSQYAWTFGGAPPLARIQPGTVLDLYTEDCFAGKVRSEKDLVSQVCEFPFLNPQTGPFHVVGAEPGDTVAVHFVSIEPARDWAASTTVPLFGALTSTHATASLQPPLPERVWIWQLDRARRTAQFSARDSDLQIELPLDPMHGTVGVAPANLEVRSALVPDAHGGNMDTPEMRAGVTCYLGVNVDGALLSLGDGHARQGEGETCGVAVECAMHTVVIVELLKNVATPWPRIESDTHIISTGSARPLEDAFRISQLDLVQWLVRDYGFSDLDAYQFATQTVQAPLANVCDTNYTCVAKLRKEWLPVRETHRGLHARLRKTAAALIGSTPPGTATSDPAQHTPGHAERHEI</sequence>
<dbReference type="Gene3D" id="2.60.120.580">
    <property type="entry name" value="Acetamidase/Formamidase-like domains"/>
    <property type="match status" value="2"/>
</dbReference>
<dbReference type="Gene3D" id="3.10.28.20">
    <property type="entry name" value="Acetamidase/Formamidase-like domains"/>
    <property type="match status" value="1"/>
</dbReference>
<evidence type="ECO:0000313" key="3">
    <source>
        <dbReference type="Proteomes" id="UP000608024"/>
    </source>
</evidence>
<feature type="compositionally biased region" description="Polar residues" evidence="1">
    <location>
        <begin position="340"/>
        <end position="349"/>
    </location>
</feature>
<accession>A0A918Z6Z8</accession>
<protein>
    <submittedName>
        <fullName evidence="2">Amidase</fullName>
    </submittedName>
</protein>
<dbReference type="SUPFAM" id="SSF141130">
    <property type="entry name" value="Acetamidase/Formamidase-like"/>
    <property type="match status" value="1"/>
</dbReference>
<feature type="region of interest" description="Disordered" evidence="1">
    <location>
        <begin position="337"/>
        <end position="361"/>
    </location>
</feature>
<reference evidence="2" key="1">
    <citation type="journal article" date="2014" name="Int. J. Syst. Evol. Microbiol.">
        <title>Complete genome sequence of Corynebacterium casei LMG S-19264T (=DSM 44701T), isolated from a smear-ripened cheese.</title>
        <authorList>
            <consortium name="US DOE Joint Genome Institute (JGI-PGF)"/>
            <person name="Walter F."/>
            <person name="Albersmeier A."/>
            <person name="Kalinowski J."/>
            <person name="Ruckert C."/>
        </authorList>
    </citation>
    <scope>NUCLEOTIDE SEQUENCE</scope>
    <source>
        <strain evidence="2">JCM 4784</strain>
    </source>
</reference>
<evidence type="ECO:0000256" key="1">
    <source>
        <dbReference type="SAM" id="MobiDB-lite"/>
    </source>
</evidence>
<dbReference type="Pfam" id="PF03069">
    <property type="entry name" value="FmdA_AmdA"/>
    <property type="match status" value="1"/>
</dbReference>
<name>A0A918Z6Z8_9ACTN</name>
<dbReference type="InterPro" id="IPR004304">
    <property type="entry name" value="FmdA_AmdA"/>
</dbReference>
<dbReference type="AlphaFoldDB" id="A0A918Z6Z8"/>
<proteinExistence type="predicted"/>
<comment type="caution">
    <text evidence="2">The sequence shown here is derived from an EMBL/GenBank/DDBJ whole genome shotgun (WGS) entry which is preliminary data.</text>
</comment>
<evidence type="ECO:0000313" key="2">
    <source>
        <dbReference type="EMBL" id="GHE38517.1"/>
    </source>
</evidence>
<dbReference type="Proteomes" id="UP000608024">
    <property type="component" value="Unassembled WGS sequence"/>
</dbReference>
<dbReference type="PANTHER" id="PTHR31891:SF1">
    <property type="entry name" value="FORMAMIDASE C869.04-RELATED"/>
    <property type="match status" value="1"/>
</dbReference>
<reference evidence="2" key="2">
    <citation type="submission" date="2020-09" db="EMBL/GenBank/DDBJ databases">
        <authorList>
            <person name="Sun Q."/>
            <person name="Ohkuma M."/>
        </authorList>
    </citation>
    <scope>NUCLEOTIDE SEQUENCE</scope>
    <source>
        <strain evidence="2">JCM 4784</strain>
    </source>
</reference>
<keyword evidence="3" id="KW-1185">Reference proteome</keyword>
<gene>
    <name evidence="2" type="ORF">GCM10018785_05200</name>
</gene>
<dbReference type="GO" id="GO:0016811">
    <property type="term" value="F:hydrolase activity, acting on carbon-nitrogen (but not peptide) bonds, in linear amides"/>
    <property type="evidence" value="ECO:0007669"/>
    <property type="project" value="InterPro"/>
</dbReference>